<dbReference type="Proteomes" id="UP000236584">
    <property type="component" value="Chromosome"/>
</dbReference>
<reference evidence="1 2" key="1">
    <citation type="submission" date="2018-01" db="EMBL/GenBank/DDBJ databases">
        <title>Complete genome sequence of Salinigranum rubrum GX10T, an extremely halophilic archaeon isolated from a marine solar saltern.</title>
        <authorList>
            <person name="Han S."/>
        </authorList>
    </citation>
    <scope>NUCLEOTIDE SEQUENCE [LARGE SCALE GENOMIC DNA]</scope>
    <source>
        <strain evidence="1 2">GX10</strain>
    </source>
</reference>
<dbReference type="GeneID" id="35592488"/>
<evidence type="ECO:0000313" key="1">
    <source>
        <dbReference type="EMBL" id="AUV81994.1"/>
    </source>
</evidence>
<evidence type="ECO:0000313" key="2">
    <source>
        <dbReference type="Proteomes" id="UP000236584"/>
    </source>
</evidence>
<proteinExistence type="predicted"/>
<organism evidence="1 2">
    <name type="scientific">Salinigranum rubrum</name>
    <dbReference type="NCBI Taxonomy" id="755307"/>
    <lineage>
        <taxon>Archaea</taxon>
        <taxon>Methanobacteriati</taxon>
        <taxon>Methanobacteriota</taxon>
        <taxon>Stenosarchaea group</taxon>
        <taxon>Halobacteria</taxon>
        <taxon>Halobacteriales</taxon>
        <taxon>Haloferacaceae</taxon>
        <taxon>Salinigranum</taxon>
    </lineage>
</organism>
<dbReference type="KEGG" id="srub:C2R22_10315"/>
<gene>
    <name evidence="1" type="ORF">C2R22_10315</name>
</gene>
<dbReference type="EMBL" id="CP026309">
    <property type="protein sequence ID" value="AUV81994.1"/>
    <property type="molecule type" value="Genomic_DNA"/>
</dbReference>
<sequence>MIPVSVVLRCHGCGQPIRAVERGGSVTVLFDRCPECHSTVFENTQTGQVVEASAGYAAVR</sequence>
<name>A0A2I8VJC2_9EURY</name>
<accession>A0A2I8VJC2</accession>
<dbReference type="RefSeq" id="WP_103425683.1">
    <property type="nucleotide sequence ID" value="NZ_CP026309.1"/>
</dbReference>
<keyword evidence="2" id="KW-1185">Reference proteome</keyword>
<protein>
    <submittedName>
        <fullName evidence="1">Uncharacterized protein</fullName>
    </submittedName>
</protein>
<dbReference type="AlphaFoldDB" id="A0A2I8VJC2"/>